<dbReference type="Proteomes" id="UP000199245">
    <property type="component" value="Unassembled WGS sequence"/>
</dbReference>
<protein>
    <submittedName>
        <fullName evidence="1">Uncharacterized protein</fullName>
    </submittedName>
</protein>
<name>A0A1G7JW81_9BRAD</name>
<proteinExistence type="predicted"/>
<evidence type="ECO:0000313" key="1">
    <source>
        <dbReference type="EMBL" id="SDF29091.1"/>
    </source>
</evidence>
<sequence>MSSTHVANDRRDITGHDPLDQWVYLPEVLPDEHTRVHTVYNVGWHHHAPEKGKSRFLQPFLFVPRPSSATGH</sequence>
<organism evidence="1 2">
    <name type="scientific">Bradyrhizobium brasilense</name>
    <dbReference type="NCBI Taxonomy" id="1419277"/>
    <lineage>
        <taxon>Bacteria</taxon>
        <taxon>Pseudomonadati</taxon>
        <taxon>Pseudomonadota</taxon>
        <taxon>Alphaproteobacteria</taxon>
        <taxon>Hyphomicrobiales</taxon>
        <taxon>Nitrobacteraceae</taxon>
        <taxon>Bradyrhizobium</taxon>
    </lineage>
</organism>
<accession>A0A1G7JW81</accession>
<gene>
    <name evidence="1" type="ORF">SAMN05216337_105032</name>
</gene>
<reference evidence="1 2" key="1">
    <citation type="submission" date="2016-10" db="EMBL/GenBank/DDBJ databases">
        <authorList>
            <person name="de Groot N.N."/>
        </authorList>
    </citation>
    <scope>NUCLEOTIDE SEQUENCE [LARGE SCALE GENOMIC DNA]</scope>
    <source>
        <strain evidence="1 2">R5</strain>
    </source>
</reference>
<evidence type="ECO:0000313" key="2">
    <source>
        <dbReference type="Proteomes" id="UP000199245"/>
    </source>
</evidence>
<dbReference type="EMBL" id="FMZW01000050">
    <property type="protein sequence ID" value="SDF29091.1"/>
    <property type="molecule type" value="Genomic_DNA"/>
</dbReference>
<dbReference type="AlphaFoldDB" id="A0A1G7JW81"/>